<dbReference type="EMBL" id="CAEY01000522">
    <property type="status" value="NOT_ANNOTATED_CDS"/>
    <property type="molecule type" value="Genomic_DNA"/>
</dbReference>
<evidence type="ECO:0000313" key="1">
    <source>
        <dbReference type="EnsemblMetazoa" id="tetur20g02790.1"/>
    </source>
</evidence>
<keyword evidence="2" id="KW-1185">Reference proteome</keyword>
<protein>
    <submittedName>
        <fullName evidence="1">Uncharacterized protein</fullName>
    </submittedName>
</protein>
<dbReference type="EnsemblMetazoa" id="tetur20g02790.1">
    <property type="protein sequence ID" value="tetur20g02790.1"/>
    <property type="gene ID" value="tetur20g02790"/>
</dbReference>
<organism evidence="1 2">
    <name type="scientific">Tetranychus urticae</name>
    <name type="common">Two-spotted spider mite</name>
    <dbReference type="NCBI Taxonomy" id="32264"/>
    <lineage>
        <taxon>Eukaryota</taxon>
        <taxon>Metazoa</taxon>
        <taxon>Ecdysozoa</taxon>
        <taxon>Arthropoda</taxon>
        <taxon>Chelicerata</taxon>
        <taxon>Arachnida</taxon>
        <taxon>Acari</taxon>
        <taxon>Acariformes</taxon>
        <taxon>Trombidiformes</taxon>
        <taxon>Prostigmata</taxon>
        <taxon>Eleutherengona</taxon>
        <taxon>Raphignathae</taxon>
        <taxon>Tetranychoidea</taxon>
        <taxon>Tetranychidae</taxon>
        <taxon>Tetranychus</taxon>
    </lineage>
</organism>
<proteinExistence type="predicted"/>
<dbReference type="AlphaFoldDB" id="T1KTD2"/>
<evidence type="ECO:0000313" key="2">
    <source>
        <dbReference type="Proteomes" id="UP000015104"/>
    </source>
</evidence>
<sequence>MLSFEMTSALSVLIVGKLLHDLLISHYTGIKARCEYAILRESQSLFKSTILLSSMPRDARLA</sequence>
<reference evidence="1" key="2">
    <citation type="submission" date="2015-06" db="UniProtKB">
        <authorList>
            <consortium name="EnsemblMetazoa"/>
        </authorList>
    </citation>
    <scope>IDENTIFICATION</scope>
</reference>
<accession>T1KTD2</accession>
<dbReference type="Proteomes" id="UP000015104">
    <property type="component" value="Unassembled WGS sequence"/>
</dbReference>
<reference evidence="2" key="1">
    <citation type="submission" date="2011-08" db="EMBL/GenBank/DDBJ databases">
        <authorList>
            <person name="Rombauts S."/>
        </authorList>
    </citation>
    <scope>NUCLEOTIDE SEQUENCE</scope>
    <source>
        <strain evidence="2">London</strain>
    </source>
</reference>
<dbReference type="HOGENOM" id="CLU_2906967_0_0_1"/>
<name>T1KTD2_TETUR</name>